<evidence type="ECO:0000256" key="1">
    <source>
        <dbReference type="SAM" id="MobiDB-lite"/>
    </source>
</evidence>
<name>A0AAV4PR09_CAEEX</name>
<accession>A0AAV4PR09</accession>
<evidence type="ECO:0000313" key="3">
    <source>
        <dbReference type="Proteomes" id="UP001054945"/>
    </source>
</evidence>
<proteinExistence type="predicted"/>
<feature type="region of interest" description="Disordered" evidence="1">
    <location>
        <begin position="1"/>
        <end position="73"/>
    </location>
</feature>
<feature type="compositionally biased region" description="Low complexity" evidence="1">
    <location>
        <begin position="15"/>
        <end position="25"/>
    </location>
</feature>
<comment type="caution">
    <text evidence="2">The sequence shown here is derived from an EMBL/GenBank/DDBJ whole genome shotgun (WGS) entry which is preliminary data.</text>
</comment>
<keyword evidence="3" id="KW-1185">Reference proteome</keyword>
<reference evidence="2 3" key="1">
    <citation type="submission" date="2021-06" db="EMBL/GenBank/DDBJ databases">
        <title>Caerostris extrusa draft genome.</title>
        <authorList>
            <person name="Kono N."/>
            <person name="Arakawa K."/>
        </authorList>
    </citation>
    <scope>NUCLEOTIDE SEQUENCE [LARGE SCALE GENOMIC DNA]</scope>
</reference>
<dbReference type="Proteomes" id="UP001054945">
    <property type="component" value="Unassembled WGS sequence"/>
</dbReference>
<protein>
    <submittedName>
        <fullName evidence="2">Uncharacterized protein</fullName>
    </submittedName>
</protein>
<organism evidence="2 3">
    <name type="scientific">Caerostris extrusa</name>
    <name type="common">Bark spider</name>
    <name type="synonym">Caerostris bankana</name>
    <dbReference type="NCBI Taxonomy" id="172846"/>
    <lineage>
        <taxon>Eukaryota</taxon>
        <taxon>Metazoa</taxon>
        <taxon>Ecdysozoa</taxon>
        <taxon>Arthropoda</taxon>
        <taxon>Chelicerata</taxon>
        <taxon>Arachnida</taxon>
        <taxon>Araneae</taxon>
        <taxon>Araneomorphae</taxon>
        <taxon>Entelegynae</taxon>
        <taxon>Araneoidea</taxon>
        <taxon>Araneidae</taxon>
        <taxon>Caerostris</taxon>
    </lineage>
</organism>
<gene>
    <name evidence="2" type="ORF">CEXT_528381</name>
</gene>
<dbReference type="EMBL" id="BPLR01004898">
    <property type="protein sequence ID" value="GIX98360.1"/>
    <property type="molecule type" value="Genomic_DNA"/>
</dbReference>
<evidence type="ECO:0000313" key="2">
    <source>
        <dbReference type="EMBL" id="GIX98360.1"/>
    </source>
</evidence>
<dbReference type="AlphaFoldDB" id="A0AAV4PR09"/>
<sequence length="93" mass="10166">MNSPEEVQLADLDENNNTGNESNSNRDLSRNICGPNYASGDGPEIITVRDDEDSASVTSIDSEDNSNEEFSDSKKKLGRITLVGSRKHILLPQ</sequence>
<feature type="compositionally biased region" description="Acidic residues" evidence="1">
    <location>
        <begin position="61"/>
        <end position="70"/>
    </location>
</feature>